<dbReference type="InterPro" id="IPR050837">
    <property type="entry name" value="ComplexI_51kDa_subunit"/>
</dbReference>
<comment type="cofactor">
    <cofactor evidence="2 12">
        <name>[4Fe-4S] cluster</name>
        <dbReference type="ChEBI" id="CHEBI:49883"/>
    </cofactor>
</comment>
<dbReference type="NCBIfam" id="TIGR01959">
    <property type="entry name" value="nuoF_fam"/>
    <property type="match status" value="1"/>
</dbReference>
<dbReference type="SUPFAM" id="SSF142019">
    <property type="entry name" value="Nqo1 FMN-binding domain-like"/>
    <property type="match status" value="1"/>
</dbReference>
<dbReference type="STRING" id="69332.A0A388JXE2"/>
<protein>
    <recommendedName>
        <fullName evidence="12">NADH dehydrogenase [ubiquinone] flavoprotein 1, mitochondrial</fullName>
        <ecNumber evidence="12">7.1.1.2</ecNumber>
    </recommendedName>
</protein>
<dbReference type="EMBL" id="BFEA01000029">
    <property type="protein sequence ID" value="GBG62447.1"/>
    <property type="molecule type" value="Genomic_DNA"/>
</dbReference>
<keyword evidence="7 12" id="KW-0479">Metal-binding</keyword>
<comment type="catalytic activity">
    <reaction evidence="12">
        <text>a ubiquinone + NADH + 5 H(+)(in) = a ubiquinol + NAD(+) + 4 H(+)(out)</text>
        <dbReference type="Rhea" id="RHEA:29091"/>
        <dbReference type="Rhea" id="RHEA-COMP:9565"/>
        <dbReference type="Rhea" id="RHEA-COMP:9566"/>
        <dbReference type="ChEBI" id="CHEBI:15378"/>
        <dbReference type="ChEBI" id="CHEBI:16389"/>
        <dbReference type="ChEBI" id="CHEBI:17976"/>
        <dbReference type="ChEBI" id="CHEBI:57540"/>
        <dbReference type="ChEBI" id="CHEBI:57945"/>
        <dbReference type="EC" id="7.1.1.2"/>
    </reaction>
</comment>
<comment type="similarity">
    <text evidence="3 12">Belongs to the complex I 51 kDa subunit family.</text>
</comment>
<reference evidence="14 15" key="1">
    <citation type="journal article" date="2018" name="Cell">
        <title>The Chara Genome: Secondary Complexity and Implications for Plant Terrestrialization.</title>
        <authorList>
            <person name="Nishiyama T."/>
            <person name="Sakayama H."/>
            <person name="Vries J.D."/>
            <person name="Buschmann H."/>
            <person name="Saint-Marcoux D."/>
            <person name="Ullrich K.K."/>
            <person name="Haas F.B."/>
            <person name="Vanderstraeten L."/>
            <person name="Becker D."/>
            <person name="Lang D."/>
            <person name="Vosolsobe S."/>
            <person name="Rombauts S."/>
            <person name="Wilhelmsson P.K.I."/>
            <person name="Janitza P."/>
            <person name="Kern R."/>
            <person name="Heyl A."/>
            <person name="Rumpler F."/>
            <person name="Villalobos L.I.A.C."/>
            <person name="Clay J.M."/>
            <person name="Skokan R."/>
            <person name="Toyoda A."/>
            <person name="Suzuki Y."/>
            <person name="Kagoshima H."/>
            <person name="Schijlen E."/>
            <person name="Tajeshwar N."/>
            <person name="Catarino B."/>
            <person name="Hetherington A.J."/>
            <person name="Saltykova A."/>
            <person name="Bonnot C."/>
            <person name="Breuninger H."/>
            <person name="Symeonidi A."/>
            <person name="Radhakrishnan G.V."/>
            <person name="Van Nieuwerburgh F."/>
            <person name="Deforce D."/>
            <person name="Chang C."/>
            <person name="Karol K.G."/>
            <person name="Hedrich R."/>
            <person name="Ulvskov P."/>
            <person name="Glockner G."/>
            <person name="Delwiche C.F."/>
            <person name="Petrasek J."/>
            <person name="Van de Peer Y."/>
            <person name="Friml J."/>
            <person name="Beilby M."/>
            <person name="Dolan L."/>
            <person name="Kohara Y."/>
            <person name="Sugano S."/>
            <person name="Fujiyama A."/>
            <person name="Delaux P.-M."/>
            <person name="Quint M."/>
            <person name="TheiBen G."/>
            <person name="Hagemann M."/>
            <person name="Harholt J."/>
            <person name="Dunand C."/>
            <person name="Zachgo S."/>
            <person name="Langdale J."/>
            <person name="Maumus F."/>
            <person name="Straeten D.V.D."/>
            <person name="Gould S.B."/>
            <person name="Rensing S.A."/>
        </authorList>
    </citation>
    <scope>NUCLEOTIDE SEQUENCE [LARGE SCALE GENOMIC DNA]</scope>
    <source>
        <strain evidence="14 15">S276</strain>
    </source>
</reference>
<dbReference type="NCBIfam" id="NF010120">
    <property type="entry name" value="PRK13596.1"/>
    <property type="match status" value="1"/>
</dbReference>
<evidence type="ECO:0000256" key="11">
    <source>
        <dbReference type="ARBA" id="ARBA00023027"/>
    </source>
</evidence>
<dbReference type="Gene3D" id="1.20.1440.230">
    <property type="entry name" value="NADH-ubiquinone oxidoreductase 51kDa subunit, iron-sulphur binding domain"/>
    <property type="match status" value="1"/>
</dbReference>
<evidence type="ECO:0000313" key="15">
    <source>
        <dbReference type="Proteomes" id="UP000265515"/>
    </source>
</evidence>
<gene>
    <name evidence="14" type="ORF">CBR_g30767</name>
</gene>
<evidence type="ECO:0000256" key="8">
    <source>
        <dbReference type="ARBA" id="ARBA00022967"/>
    </source>
</evidence>
<keyword evidence="12" id="KW-0679">Respiratory chain</keyword>
<keyword evidence="12" id="KW-0999">Mitochondrion inner membrane</keyword>
<dbReference type="GO" id="GO:0010181">
    <property type="term" value="F:FMN binding"/>
    <property type="evidence" value="ECO:0007669"/>
    <property type="project" value="InterPro"/>
</dbReference>
<dbReference type="EC" id="7.1.1.2" evidence="12"/>
<evidence type="ECO:0000256" key="7">
    <source>
        <dbReference type="ARBA" id="ARBA00022723"/>
    </source>
</evidence>
<dbReference type="Pfam" id="PF22461">
    <property type="entry name" value="SLBB_2"/>
    <property type="match status" value="1"/>
</dbReference>
<comment type="caution">
    <text evidence="14">The sequence shown here is derived from an EMBL/GenBank/DDBJ whole genome shotgun (WGS) entry which is preliminary data.</text>
</comment>
<keyword evidence="12" id="KW-0472">Membrane</keyword>
<accession>A0A388JXE2</accession>
<dbReference type="SUPFAM" id="SSF142984">
    <property type="entry name" value="Nqo1 middle domain-like"/>
    <property type="match status" value="1"/>
</dbReference>
<comment type="cofactor">
    <cofactor evidence="1 12">
        <name>FMN</name>
        <dbReference type="ChEBI" id="CHEBI:58210"/>
    </cofactor>
</comment>
<evidence type="ECO:0000256" key="3">
    <source>
        <dbReference type="ARBA" id="ARBA00007523"/>
    </source>
</evidence>
<keyword evidence="12" id="KW-0496">Mitochondrion</keyword>
<dbReference type="Gene3D" id="3.10.20.600">
    <property type="match status" value="1"/>
</dbReference>
<dbReference type="OrthoDB" id="42889at2759"/>
<comment type="subcellular location">
    <subcellularLocation>
        <location evidence="12">Mitochondrion inner membrane</location>
        <topology evidence="12">Peripheral membrane protein</topology>
        <orientation evidence="12">Matrix side</orientation>
    </subcellularLocation>
</comment>
<dbReference type="GO" id="GO:0008137">
    <property type="term" value="F:NADH dehydrogenase (ubiquinone) activity"/>
    <property type="evidence" value="ECO:0007669"/>
    <property type="project" value="UniProtKB-EC"/>
</dbReference>
<sequence length="503" mass="54073">MGPRGLAMEGMVRIGAARSYDLLRRAFSASAASAVSSSSSASASAPFCSSSIATAAAASSAAAAADTNEQGRAHGGLKDEDRIFTNLYGQADPFLKGALSRGVWYRTRDLVEKGSEWIIEEVTKSELRGRGGAGFPAGRKWSFMPKVSDGRPSYLVVNGDESEPGTCKDREVMRHDPHRLLEGCLLAGVAIRAKSAYIYIRGEFVNERKAVQKAVKEAYAAGYLGKNACGTGYDFDVHVHHGAGAYICGEETALLESLEGKQGKPRLKPPFPANAGLYGCPTTVTNVETVAVTPTILRRGPEWFAGFGRKNNSGTKLFCISGHVNKPCTVEEEMSIPLKELIERHAGGVRGGWDNLLAVIPGGSSVPLIPKHVCDEVLMDYDSLEAAKSGLGSAAVMVMDKSTDIVDAVARLAFFYKHESCGQCTPCREGAGWLFNILSRMKTGDCQVEEIDMMQEVAKQIEGHTICALGDAAARPVQGLVRHFRPELERRIKERVGQVRVAV</sequence>
<feature type="domain" description="NADH-ubiquinone oxidoreductase 51kDa subunit iron-sulphur binding" evidence="13">
    <location>
        <begin position="406"/>
        <end position="451"/>
    </location>
</feature>
<dbReference type="Gramene" id="GBG62447">
    <property type="protein sequence ID" value="GBG62447"/>
    <property type="gene ID" value="CBR_g30767"/>
</dbReference>
<keyword evidence="11 12" id="KW-0520">NAD</keyword>
<evidence type="ECO:0000256" key="5">
    <source>
        <dbReference type="ARBA" id="ARBA00022630"/>
    </source>
</evidence>
<dbReference type="GO" id="GO:0005743">
    <property type="term" value="C:mitochondrial inner membrane"/>
    <property type="evidence" value="ECO:0007669"/>
    <property type="project" value="UniProtKB-SubCell"/>
</dbReference>
<evidence type="ECO:0000256" key="12">
    <source>
        <dbReference type="RuleBase" id="RU364066"/>
    </source>
</evidence>
<dbReference type="GO" id="GO:0046872">
    <property type="term" value="F:metal ion binding"/>
    <property type="evidence" value="ECO:0007669"/>
    <property type="project" value="UniProtKB-KW"/>
</dbReference>
<dbReference type="FunFam" id="3.40.50.11540:FF:000001">
    <property type="entry name" value="NADH dehydrogenase [ubiquinone] flavoprotein 1, mitochondrial"/>
    <property type="match status" value="1"/>
</dbReference>
<dbReference type="PROSITE" id="PS00644">
    <property type="entry name" value="COMPLEX1_51K_1"/>
    <property type="match status" value="1"/>
</dbReference>
<dbReference type="InterPro" id="IPR054765">
    <property type="entry name" value="SLBB_dom"/>
</dbReference>
<dbReference type="Pfam" id="PF01512">
    <property type="entry name" value="Complex1_51K"/>
    <property type="match status" value="1"/>
</dbReference>
<organism evidence="14 15">
    <name type="scientific">Chara braunii</name>
    <name type="common">Braun's stonewort</name>
    <dbReference type="NCBI Taxonomy" id="69332"/>
    <lineage>
        <taxon>Eukaryota</taxon>
        <taxon>Viridiplantae</taxon>
        <taxon>Streptophyta</taxon>
        <taxon>Charophyceae</taxon>
        <taxon>Charales</taxon>
        <taxon>Characeae</taxon>
        <taxon>Chara</taxon>
    </lineage>
</organism>
<evidence type="ECO:0000256" key="1">
    <source>
        <dbReference type="ARBA" id="ARBA00001917"/>
    </source>
</evidence>
<dbReference type="InterPro" id="IPR011537">
    <property type="entry name" value="NADH-UbQ_OxRdtase_suF"/>
</dbReference>
<keyword evidence="4 12" id="KW-0004">4Fe-4S</keyword>
<evidence type="ECO:0000256" key="10">
    <source>
        <dbReference type="ARBA" id="ARBA00023014"/>
    </source>
</evidence>
<evidence type="ECO:0000259" key="13">
    <source>
        <dbReference type="SMART" id="SM00928"/>
    </source>
</evidence>
<dbReference type="InterPro" id="IPR037207">
    <property type="entry name" value="Nuop51_4Fe4S-bd_sf"/>
</dbReference>
<keyword evidence="5 12" id="KW-0285">Flavoprotein</keyword>
<dbReference type="Proteomes" id="UP000265515">
    <property type="component" value="Unassembled WGS sequence"/>
</dbReference>
<keyword evidence="12" id="KW-0809">Transit peptide</keyword>
<dbReference type="AlphaFoldDB" id="A0A388JXE2"/>
<dbReference type="FunFam" id="1.20.1440.230:FF:000001">
    <property type="entry name" value="Mitochondrial NADH dehydrogenase flavoprotein 1"/>
    <property type="match status" value="1"/>
</dbReference>
<keyword evidence="6 12" id="KW-0288">FMN</keyword>
<proteinExistence type="inferred from homology"/>
<keyword evidence="12" id="KW-0249">Electron transport</keyword>
<keyword evidence="15" id="KW-1185">Reference proteome</keyword>
<dbReference type="SUPFAM" id="SSF140490">
    <property type="entry name" value="Nqo1C-terminal domain-like"/>
    <property type="match status" value="1"/>
</dbReference>
<evidence type="ECO:0000313" key="14">
    <source>
        <dbReference type="EMBL" id="GBG62447.1"/>
    </source>
</evidence>
<keyword evidence="9 12" id="KW-0408">Iron</keyword>
<name>A0A388JXE2_CHABU</name>
<evidence type="ECO:0000256" key="6">
    <source>
        <dbReference type="ARBA" id="ARBA00022643"/>
    </source>
</evidence>
<dbReference type="InterPro" id="IPR019575">
    <property type="entry name" value="Nuop51_4Fe4S-bd"/>
</dbReference>
<keyword evidence="10 12" id="KW-0411">Iron-sulfur</keyword>
<dbReference type="SMART" id="SM00928">
    <property type="entry name" value="NADH_4Fe-4S"/>
    <property type="match status" value="1"/>
</dbReference>
<dbReference type="InterPro" id="IPR037225">
    <property type="entry name" value="Nuo51_FMN-bd_sf"/>
</dbReference>
<dbReference type="GO" id="GO:0051539">
    <property type="term" value="F:4 iron, 4 sulfur cluster binding"/>
    <property type="evidence" value="ECO:0007669"/>
    <property type="project" value="UniProtKB-UniRule"/>
</dbReference>
<keyword evidence="8" id="KW-1278">Translocase</keyword>
<keyword evidence="12" id="KW-0813">Transport</keyword>
<dbReference type="PANTHER" id="PTHR11780:SF10">
    <property type="entry name" value="NADH DEHYDROGENASE [UBIQUINONE] FLAVOPROTEIN 1, MITOCHONDRIAL"/>
    <property type="match status" value="1"/>
</dbReference>
<dbReference type="PROSITE" id="PS00645">
    <property type="entry name" value="COMPLEX1_51K_2"/>
    <property type="match status" value="1"/>
</dbReference>
<dbReference type="GO" id="GO:0051287">
    <property type="term" value="F:NAD binding"/>
    <property type="evidence" value="ECO:0007669"/>
    <property type="project" value="UniProtKB-UniRule"/>
</dbReference>
<dbReference type="Gene3D" id="3.40.50.11540">
    <property type="entry name" value="NADH-ubiquinone oxidoreductase 51kDa subunit"/>
    <property type="match status" value="1"/>
</dbReference>
<evidence type="ECO:0000256" key="9">
    <source>
        <dbReference type="ARBA" id="ARBA00023004"/>
    </source>
</evidence>
<evidence type="ECO:0000256" key="4">
    <source>
        <dbReference type="ARBA" id="ARBA00022485"/>
    </source>
</evidence>
<dbReference type="PANTHER" id="PTHR11780">
    <property type="entry name" value="NADH-UBIQUINONE OXIDOREDUCTASE FLAVOPROTEIN 1 NDUFV1"/>
    <property type="match status" value="1"/>
</dbReference>
<dbReference type="InterPro" id="IPR011538">
    <property type="entry name" value="Nuo51_FMN-bd"/>
</dbReference>
<dbReference type="FunFam" id="3.10.20.600:FF:000001">
    <property type="entry name" value="NADH dehydrogenase [ubiquinone] flavoprotein 1, mitochondrial"/>
    <property type="match status" value="1"/>
</dbReference>
<comment type="function">
    <text evidence="12">Core subunit of the mitochondrial membrane respiratory chain NADH dehydrogenase (Complex I) which catalyzes electron transfer from NADH through the respiratory chain, using ubiquinone as an electron acceptor. Essential for the catalytic activity and assembly of complex I.</text>
</comment>
<evidence type="ECO:0000256" key="2">
    <source>
        <dbReference type="ARBA" id="ARBA00001966"/>
    </source>
</evidence>
<dbReference type="GO" id="GO:0006120">
    <property type="term" value="P:mitochondrial electron transport, NADH to ubiquinone"/>
    <property type="evidence" value="ECO:0007669"/>
    <property type="project" value="TreeGrafter"/>
</dbReference>
<dbReference type="InterPro" id="IPR001949">
    <property type="entry name" value="NADH-UbQ_OxRdtase_51kDa_CS"/>
</dbReference>
<dbReference type="Pfam" id="PF10589">
    <property type="entry name" value="NADH_4Fe-4S"/>
    <property type="match status" value="1"/>
</dbReference>